<evidence type="ECO:0000313" key="10">
    <source>
        <dbReference type="EMBL" id="KAG6481097.1"/>
    </source>
</evidence>
<comment type="subcellular location">
    <subcellularLocation>
        <location evidence="1">Plastid</location>
        <location evidence="1">Chloroplast</location>
    </subcellularLocation>
</comment>
<dbReference type="GO" id="GO:0046423">
    <property type="term" value="F:allene-oxide cyclase activity"/>
    <property type="evidence" value="ECO:0007669"/>
    <property type="project" value="UniProtKB-EC"/>
</dbReference>
<sequence>MSSARRQRHATFPLDFFTDYTVVYGLVGSMKQTYVVMYIRIASESNHSNFDGEIHGSGWRACVGGPFRTVAVIDLKLDKAIHDGVDDLHVSGLPSVRLDGSNNECTCSGNASRGQRILLQPTATLLPIVPLPPTAAASFLAMAASYSSSPFASPYFHLPASPETQQHSKSSSIYLTANSFIPGIKSPKFQVSSCRNSRTDLLIGSRSISPICFFSAKKPPSDSKQSKLRFLSPFPIPVASKIDGRSLTGKDLRSQGAGALRVRLYSGNLEKRLGITAGICVLIQHVPERNGDRYEAIYSFYFGDYGHISVQGAYLTYEETYLAVTGGSGVFEGAYGQVKLQQIVFPFKLFYTFYLKGIADLPKELLGTPVPPSPAVEPTPAAKAAEPHAAIKNHTN</sequence>
<comment type="caution">
    <text evidence="10">The sequence shown here is derived from an EMBL/GenBank/DDBJ whole genome shotgun (WGS) entry which is preliminary data.</text>
</comment>
<evidence type="ECO:0000256" key="4">
    <source>
        <dbReference type="ARBA" id="ARBA00022528"/>
    </source>
</evidence>
<keyword evidence="11" id="KW-1185">Reference proteome</keyword>
<gene>
    <name evidence="10" type="ORF">ZIOFF_057689</name>
</gene>
<evidence type="ECO:0000256" key="6">
    <source>
        <dbReference type="ARBA" id="ARBA00022946"/>
    </source>
</evidence>
<evidence type="ECO:0000256" key="1">
    <source>
        <dbReference type="ARBA" id="ARBA00004229"/>
    </source>
</evidence>
<keyword evidence="7" id="KW-0413">Isomerase</keyword>
<comment type="catalytic activity">
    <reaction evidence="8">
        <text>(9Z,13S,15Z)-12,13-epoxyoctadeca-9,11,15-trienoate = (9S,13S,15Z)-12-oxophyto-10,15-dienoate</text>
        <dbReference type="Rhea" id="RHEA:22592"/>
        <dbReference type="ChEBI" id="CHEBI:36438"/>
        <dbReference type="ChEBI" id="CHEBI:57411"/>
        <dbReference type="EC" id="5.3.99.6"/>
    </reaction>
</comment>
<feature type="compositionally biased region" description="Low complexity" evidence="9">
    <location>
        <begin position="378"/>
        <end position="390"/>
    </location>
</feature>
<evidence type="ECO:0000256" key="9">
    <source>
        <dbReference type="SAM" id="MobiDB-lite"/>
    </source>
</evidence>
<comment type="similarity">
    <text evidence="2">Belongs to the allene oxide cyclase family.</text>
</comment>
<evidence type="ECO:0000256" key="2">
    <source>
        <dbReference type="ARBA" id="ARBA00007982"/>
    </source>
</evidence>
<dbReference type="GO" id="GO:0009695">
    <property type="term" value="P:jasmonic acid biosynthetic process"/>
    <property type="evidence" value="ECO:0007669"/>
    <property type="project" value="InterPro"/>
</dbReference>
<keyword evidence="5" id="KW-0934">Plastid</keyword>
<dbReference type="InterPro" id="IPR044859">
    <property type="entry name" value="Allene_oxi_cyc_Dirigent"/>
</dbReference>
<dbReference type="Pfam" id="PF06351">
    <property type="entry name" value="Allene_ox_cyc"/>
    <property type="match status" value="1"/>
</dbReference>
<name>A0A8J5KIN0_ZINOF</name>
<evidence type="ECO:0000256" key="5">
    <source>
        <dbReference type="ARBA" id="ARBA00022640"/>
    </source>
</evidence>
<organism evidence="10 11">
    <name type="scientific">Zingiber officinale</name>
    <name type="common">Ginger</name>
    <name type="synonym">Amomum zingiber</name>
    <dbReference type="NCBI Taxonomy" id="94328"/>
    <lineage>
        <taxon>Eukaryota</taxon>
        <taxon>Viridiplantae</taxon>
        <taxon>Streptophyta</taxon>
        <taxon>Embryophyta</taxon>
        <taxon>Tracheophyta</taxon>
        <taxon>Spermatophyta</taxon>
        <taxon>Magnoliopsida</taxon>
        <taxon>Liliopsida</taxon>
        <taxon>Zingiberales</taxon>
        <taxon>Zingiberaceae</taxon>
        <taxon>Zingiber</taxon>
    </lineage>
</organism>
<dbReference type="Gene3D" id="2.40.480.10">
    <property type="entry name" value="Allene oxide cyclase-like"/>
    <property type="match status" value="1"/>
</dbReference>
<evidence type="ECO:0000256" key="7">
    <source>
        <dbReference type="ARBA" id="ARBA00023235"/>
    </source>
</evidence>
<keyword evidence="4" id="KW-0150">Chloroplast</keyword>
<evidence type="ECO:0000256" key="8">
    <source>
        <dbReference type="ARBA" id="ARBA00049891"/>
    </source>
</evidence>
<dbReference type="Proteomes" id="UP000734854">
    <property type="component" value="Unassembled WGS sequence"/>
</dbReference>
<feature type="region of interest" description="Disordered" evidence="9">
    <location>
        <begin position="370"/>
        <end position="396"/>
    </location>
</feature>
<dbReference type="InterPro" id="IPR034871">
    <property type="entry name" value="Allene_oxi_cyc_sf"/>
</dbReference>
<accession>A0A8J5KIN0</accession>
<evidence type="ECO:0000256" key="3">
    <source>
        <dbReference type="ARBA" id="ARBA00012209"/>
    </source>
</evidence>
<dbReference type="AlphaFoldDB" id="A0A8J5KIN0"/>
<dbReference type="PANTHER" id="PTHR31843:SF11">
    <property type="entry name" value="ALLENE OXIDE CYCLASE 4, CHLOROPLASTIC"/>
    <property type="match status" value="1"/>
</dbReference>
<dbReference type="GO" id="GO:0009507">
    <property type="term" value="C:chloroplast"/>
    <property type="evidence" value="ECO:0007669"/>
    <property type="project" value="UniProtKB-SubCell"/>
</dbReference>
<keyword evidence="6" id="KW-0809">Transit peptide</keyword>
<dbReference type="SUPFAM" id="SSF141493">
    <property type="entry name" value="Allene oxide cyclase-like"/>
    <property type="match status" value="1"/>
</dbReference>
<protein>
    <recommendedName>
        <fullName evidence="3">allene-oxide cyclase</fullName>
        <ecNumber evidence="3">5.3.99.6</ecNumber>
    </recommendedName>
</protein>
<dbReference type="EMBL" id="JACMSC010000016">
    <property type="protein sequence ID" value="KAG6481097.1"/>
    <property type="molecule type" value="Genomic_DNA"/>
</dbReference>
<dbReference type="EC" id="5.3.99.6" evidence="3"/>
<proteinExistence type="inferred from homology"/>
<evidence type="ECO:0000313" key="11">
    <source>
        <dbReference type="Proteomes" id="UP000734854"/>
    </source>
</evidence>
<dbReference type="PANTHER" id="PTHR31843">
    <property type="entry name" value="ALLENE OXIDE CYCLASE 4, CHLOROPLASTIC"/>
    <property type="match status" value="1"/>
</dbReference>
<dbReference type="InterPro" id="IPR009410">
    <property type="entry name" value="Allene_ox_cyc"/>
</dbReference>
<reference evidence="10 11" key="1">
    <citation type="submission" date="2020-08" db="EMBL/GenBank/DDBJ databases">
        <title>Plant Genome Project.</title>
        <authorList>
            <person name="Zhang R.-G."/>
        </authorList>
    </citation>
    <scope>NUCLEOTIDE SEQUENCE [LARGE SCALE GENOMIC DNA]</scope>
    <source>
        <tissue evidence="10">Rhizome</tissue>
    </source>
</reference>